<dbReference type="Gene3D" id="3.40.630.30">
    <property type="match status" value="1"/>
</dbReference>
<feature type="domain" description="N-acetyltransferase" evidence="1">
    <location>
        <begin position="2"/>
        <end position="167"/>
    </location>
</feature>
<accession>A0A1H3GX55</accession>
<dbReference type="CDD" id="cd04301">
    <property type="entry name" value="NAT_SF"/>
    <property type="match status" value="1"/>
</dbReference>
<organism evidence="2 3">
    <name type="scientific">Evansella caseinilytica</name>
    <dbReference type="NCBI Taxonomy" id="1503961"/>
    <lineage>
        <taxon>Bacteria</taxon>
        <taxon>Bacillati</taxon>
        <taxon>Bacillota</taxon>
        <taxon>Bacilli</taxon>
        <taxon>Bacillales</taxon>
        <taxon>Bacillaceae</taxon>
        <taxon>Evansella</taxon>
    </lineage>
</organism>
<evidence type="ECO:0000259" key="1">
    <source>
        <dbReference type="PROSITE" id="PS51186"/>
    </source>
</evidence>
<dbReference type="Pfam" id="PF00583">
    <property type="entry name" value="Acetyltransf_1"/>
    <property type="match status" value="1"/>
</dbReference>
<name>A0A1H3GX55_9BACI</name>
<dbReference type="GO" id="GO:0016747">
    <property type="term" value="F:acyltransferase activity, transferring groups other than amino-acyl groups"/>
    <property type="evidence" value="ECO:0007669"/>
    <property type="project" value="InterPro"/>
</dbReference>
<dbReference type="Proteomes" id="UP000198935">
    <property type="component" value="Unassembled WGS sequence"/>
</dbReference>
<keyword evidence="2" id="KW-0012">Acyltransferase</keyword>
<keyword evidence="3" id="KW-1185">Reference proteome</keyword>
<evidence type="ECO:0000313" key="2">
    <source>
        <dbReference type="EMBL" id="SDY07565.1"/>
    </source>
</evidence>
<sequence>MSSIRYATTEDIDAIATVHVKSWQAAYQHIFPKSFLDTLSHEQRRRSWENAMHQPQEKAGIFVAENEAGEIIGFASCGINRQQEKYPDFTGELFAIYLLSSEWGKGIGEKLFYAVVEHLKKNQLYSMIIWALAENPACSFYEKLGGIVSGEDEITIDNNQYKEVAYGWETIVSPA</sequence>
<dbReference type="InterPro" id="IPR016181">
    <property type="entry name" value="Acyl_CoA_acyltransferase"/>
</dbReference>
<dbReference type="STRING" id="1503961.SAMN05421736_101304"/>
<gene>
    <name evidence="2" type="ORF">SAMN05421736_101304</name>
</gene>
<dbReference type="EMBL" id="FNPI01000001">
    <property type="protein sequence ID" value="SDY07565.1"/>
    <property type="molecule type" value="Genomic_DNA"/>
</dbReference>
<dbReference type="SUPFAM" id="SSF55729">
    <property type="entry name" value="Acyl-CoA N-acyltransferases (Nat)"/>
    <property type="match status" value="1"/>
</dbReference>
<dbReference type="InterPro" id="IPR000182">
    <property type="entry name" value="GNAT_dom"/>
</dbReference>
<keyword evidence="2" id="KW-0808">Transferase</keyword>
<protein>
    <submittedName>
        <fullName evidence="2">L-amino acid N-acyltransferase YncA</fullName>
    </submittedName>
</protein>
<proteinExistence type="predicted"/>
<evidence type="ECO:0000313" key="3">
    <source>
        <dbReference type="Proteomes" id="UP000198935"/>
    </source>
</evidence>
<reference evidence="3" key="1">
    <citation type="submission" date="2016-10" db="EMBL/GenBank/DDBJ databases">
        <authorList>
            <person name="Varghese N."/>
            <person name="Submissions S."/>
        </authorList>
    </citation>
    <scope>NUCLEOTIDE SEQUENCE [LARGE SCALE GENOMIC DNA]</scope>
    <source>
        <strain evidence="3">SP</strain>
    </source>
</reference>
<dbReference type="PROSITE" id="PS51186">
    <property type="entry name" value="GNAT"/>
    <property type="match status" value="1"/>
</dbReference>
<dbReference type="AlphaFoldDB" id="A0A1H3GX55"/>